<evidence type="ECO:0000313" key="3">
    <source>
        <dbReference type="Proteomes" id="UP000074914"/>
    </source>
</evidence>
<dbReference type="InterPro" id="IPR001173">
    <property type="entry name" value="Glyco_trans_2-like"/>
</dbReference>
<dbReference type="Pfam" id="PF00535">
    <property type="entry name" value="Glycos_transf_2"/>
    <property type="match status" value="1"/>
</dbReference>
<gene>
    <name evidence="2" type="ORF">CPter291_3365</name>
</gene>
<dbReference type="CDD" id="cd00761">
    <property type="entry name" value="Glyco_tranf_GTA_type"/>
    <property type="match status" value="1"/>
</dbReference>
<accession>A0ABN4MBJ7</accession>
<dbReference type="PANTHER" id="PTHR43685:SF2">
    <property type="entry name" value="GLYCOSYLTRANSFERASE 2-LIKE DOMAIN-CONTAINING PROTEIN"/>
    <property type="match status" value="1"/>
</dbReference>
<keyword evidence="3" id="KW-1185">Reference proteome</keyword>
<name>A0ABN4MBJ7_9BURK</name>
<dbReference type="Gene3D" id="3.90.550.10">
    <property type="entry name" value="Spore Coat Polysaccharide Biosynthesis Protein SpsA, Chain A"/>
    <property type="match status" value="1"/>
</dbReference>
<keyword evidence="2" id="KW-0808">Transferase</keyword>
<sequence length="261" mass="28760">MNPDVSCIIPSFNGIERLSAAVQSALTQQGVNVEVVIVDDYSNIETRNFILELARHDERIRPFLLPENGGQSVARNIGAMIARAPFITFLDQDDEHCEGWYEAAVEVFRLQPQLGALSGHARVLDIPARFGIDETDLRIRGLSLVFMTNVVCRRSVFLNSGGFPTAAIWRSPIAGEDGVYRAALMHYWNGATCEFPALKHWAKEGGTTVGFLERSKVVDNKVHIEANELERSGAIQAATHLFLADVARIAKECQACAVHQG</sequence>
<evidence type="ECO:0000313" key="2">
    <source>
        <dbReference type="EMBL" id="AMP15600.1"/>
    </source>
</evidence>
<organism evidence="2 3">
    <name type="scientific">Collimonas pratensis</name>
    <dbReference type="NCBI Taxonomy" id="279113"/>
    <lineage>
        <taxon>Bacteria</taxon>
        <taxon>Pseudomonadati</taxon>
        <taxon>Pseudomonadota</taxon>
        <taxon>Betaproteobacteria</taxon>
        <taxon>Burkholderiales</taxon>
        <taxon>Oxalobacteraceae</taxon>
        <taxon>Collimonas</taxon>
    </lineage>
</organism>
<evidence type="ECO:0000259" key="1">
    <source>
        <dbReference type="Pfam" id="PF00535"/>
    </source>
</evidence>
<dbReference type="GO" id="GO:0016740">
    <property type="term" value="F:transferase activity"/>
    <property type="evidence" value="ECO:0007669"/>
    <property type="project" value="UniProtKB-KW"/>
</dbReference>
<dbReference type="EMBL" id="CP013236">
    <property type="protein sequence ID" value="AMP15600.1"/>
    <property type="molecule type" value="Genomic_DNA"/>
</dbReference>
<dbReference type="InterPro" id="IPR050834">
    <property type="entry name" value="Glycosyltransf_2"/>
</dbReference>
<reference evidence="2 3" key="1">
    <citation type="submission" date="2015-11" db="EMBL/GenBank/DDBJ databases">
        <title>Exploring the genomic traits of fungus-feeding bacterial genus Collimonas.</title>
        <authorList>
            <person name="Song C."/>
            <person name="Schmidt R."/>
            <person name="de Jager V."/>
            <person name="Krzyzanowska D."/>
            <person name="Jongedijk E."/>
            <person name="Cankar K."/>
            <person name="Beekwilder J."/>
            <person name="van Veen A."/>
            <person name="de Boer W."/>
            <person name="van Veen J.A."/>
            <person name="Garbeva P."/>
        </authorList>
    </citation>
    <scope>NUCLEOTIDE SEQUENCE [LARGE SCALE GENOMIC DNA]</scope>
    <source>
        <strain evidence="2 3">Ter291</strain>
    </source>
</reference>
<feature type="domain" description="Glycosyltransferase 2-like" evidence="1">
    <location>
        <begin position="6"/>
        <end position="109"/>
    </location>
</feature>
<dbReference type="InterPro" id="IPR029044">
    <property type="entry name" value="Nucleotide-diphossugar_trans"/>
</dbReference>
<dbReference type="Proteomes" id="UP000074914">
    <property type="component" value="Chromosome"/>
</dbReference>
<dbReference type="PANTHER" id="PTHR43685">
    <property type="entry name" value="GLYCOSYLTRANSFERASE"/>
    <property type="match status" value="1"/>
</dbReference>
<proteinExistence type="predicted"/>
<protein>
    <submittedName>
        <fullName evidence="2">Glycosyl transferase 2 family protein</fullName>
    </submittedName>
</protein>
<dbReference type="SUPFAM" id="SSF53448">
    <property type="entry name" value="Nucleotide-diphospho-sugar transferases"/>
    <property type="match status" value="1"/>
</dbReference>
<dbReference type="RefSeq" id="WP_062116879.1">
    <property type="nucleotide sequence ID" value="NZ_CP013236.1"/>
</dbReference>